<dbReference type="Gene3D" id="3.40.50.80">
    <property type="entry name" value="Nucleotide-binding domain of ferredoxin-NADP reductase (FNR) module"/>
    <property type="match status" value="1"/>
</dbReference>
<dbReference type="PANTHER" id="PTHR47354:SF1">
    <property type="entry name" value="CARNITINE MONOOXYGENASE REDUCTASE SUBUNIT"/>
    <property type="match status" value="1"/>
</dbReference>
<dbReference type="SUPFAM" id="SSF52343">
    <property type="entry name" value="Ferredoxin reductase-like, C-terminal NADP-linked domain"/>
    <property type="match status" value="1"/>
</dbReference>
<proteinExistence type="predicted"/>
<evidence type="ECO:0000313" key="11">
    <source>
        <dbReference type="EMBL" id="MDQ1022568.1"/>
    </source>
</evidence>
<evidence type="ECO:0000256" key="8">
    <source>
        <dbReference type="SAM" id="Phobius"/>
    </source>
</evidence>
<dbReference type="SUPFAM" id="SSF63380">
    <property type="entry name" value="Riboflavin synthase domain-like"/>
    <property type="match status" value="1"/>
</dbReference>
<feature type="transmembrane region" description="Helical" evidence="8">
    <location>
        <begin position="252"/>
        <end position="274"/>
    </location>
</feature>
<feature type="domain" description="FAD-binding FR-type" evidence="10">
    <location>
        <begin position="295"/>
        <end position="399"/>
    </location>
</feature>
<dbReference type="PROSITE" id="PS00197">
    <property type="entry name" value="2FE2S_FER_1"/>
    <property type="match status" value="1"/>
</dbReference>
<accession>A0ABU0SGE6</accession>
<dbReference type="PROSITE" id="PS51085">
    <property type="entry name" value="2FE2S_FER_2"/>
    <property type="match status" value="1"/>
</dbReference>
<comment type="cofactor">
    <cofactor evidence="1">
        <name>FAD</name>
        <dbReference type="ChEBI" id="CHEBI:57692"/>
    </cofactor>
</comment>
<evidence type="ECO:0000259" key="10">
    <source>
        <dbReference type="PROSITE" id="PS51384"/>
    </source>
</evidence>
<keyword evidence="8" id="KW-0472">Membrane</keyword>
<feature type="transmembrane region" description="Helical" evidence="8">
    <location>
        <begin position="53"/>
        <end position="71"/>
    </location>
</feature>
<dbReference type="InterPro" id="IPR012675">
    <property type="entry name" value="Beta-grasp_dom_sf"/>
</dbReference>
<dbReference type="Gene3D" id="3.10.20.30">
    <property type="match status" value="1"/>
</dbReference>
<keyword evidence="3" id="KW-0001">2Fe-2S</keyword>
<feature type="transmembrane region" description="Helical" evidence="8">
    <location>
        <begin position="202"/>
        <end position="223"/>
    </location>
</feature>
<keyword evidence="12" id="KW-1185">Reference proteome</keyword>
<feature type="transmembrane region" description="Helical" evidence="8">
    <location>
        <begin position="396"/>
        <end position="417"/>
    </location>
</feature>
<dbReference type="EMBL" id="JAUSZI010000002">
    <property type="protein sequence ID" value="MDQ1022568.1"/>
    <property type="molecule type" value="Genomic_DNA"/>
</dbReference>
<keyword evidence="7" id="KW-0411">Iron-sulfur</keyword>
<feature type="transmembrane region" description="Helical" evidence="8">
    <location>
        <begin position="176"/>
        <end position="195"/>
    </location>
</feature>
<protein>
    <submittedName>
        <fullName evidence="11">Ferredoxin-NADP reductase</fullName>
    </submittedName>
</protein>
<dbReference type="Proteomes" id="UP001230328">
    <property type="component" value="Unassembled WGS sequence"/>
</dbReference>
<evidence type="ECO:0000256" key="6">
    <source>
        <dbReference type="ARBA" id="ARBA00023004"/>
    </source>
</evidence>
<keyword evidence="8" id="KW-0812">Transmembrane</keyword>
<dbReference type="InterPro" id="IPR017938">
    <property type="entry name" value="Riboflavin_synthase-like_b-brl"/>
</dbReference>
<dbReference type="PANTHER" id="PTHR47354">
    <property type="entry name" value="NADH OXIDOREDUCTASE HCR"/>
    <property type="match status" value="1"/>
</dbReference>
<evidence type="ECO:0000256" key="7">
    <source>
        <dbReference type="ARBA" id="ARBA00023014"/>
    </source>
</evidence>
<keyword evidence="5" id="KW-0560">Oxidoreductase</keyword>
<comment type="caution">
    <text evidence="11">The sequence shown here is derived from an EMBL/GenBank/DDBJ whole genome shotgun (WGS) entry which is preliminary data.</text>
</comment>
<evidence type="ECO:0000256" key="4">
    <source>
        <dbReference type="ARBA" id="ARBA00022723"/>
    </source>
</evidence>
<dbReference type="InterPro" id="IPR050415">
    <property type="entry name" value="MRET"/>
</dbReference>
<keyword evidence="6" id="KW-0408">Iron</keyword>
<keyword evidence="4" id="KW-0479">Metal-binding</keyword>
<evidence type="ECO:0000256" key="2">
    <source>
        <dbReference type="ARBA" id="ARBA00022630"/>
    </source>
</evidence>
<dbReference type="Gene3D" id="2.40.30.10">
    <property type="entry name" value="Translation factors"/>
    <property type="match status" value="1"/>
</dbReference>
<dbReference type="RefSeq" id="WP_307517434.1">
    <property type="nucleotide sequence ID" value="NZ_JAUSZI010000002.1"/>
</dbReference>
<dbReference type="InterPro" id="IPR017927">
    <property type="entry name" value="FAD-bd_FR_type"/>
</dbReference>
<keyword evidence="8" id="KW-1133">Transmembrane helix</keyword>
<feature type="domain" description="2Fe-2S ferredoxin-type" evidence="9">
    <location>
        <begin position="526"/>
        <end position="611"/>
    </location>
</feature>
<dbReference type="InterPro" id="IPR001041">
    <property type="entry name" value="2Fe-2S_ferredoxin-type"/>
</dbReference>
<dbReference type="InterPro" id="IPR036010">
    <property type="entry name" value="2Fe-2S_ferredoxin-like_sf"/>
</dbReference>
<dbReference type="CDD" id="cd06185">
    <property type="entry name" value="PDR_like"/>
    <property type="match status" value="1"/>
</dbReference>
<dbReference type="SUPFAM" id="SSF54292">
    <property type="entry name" value="2Fe-2S ferredoxin-like"/>
    <property type="match status" value="1"/>
</dbReference>
<name>A0ABU0SGE6_9ACTN</name>
<organism evidence="11 12">
    <name type="scientific">Streptomyces umbrinus</name>
    <dbReference type="NCBI Taxonomy" id="67370"/>
    <lineage>
        <taxon>Bacteria</taxon>
        <taxon>Bacillati</taxon>
        <taxon>Actinomycetota</taxon>
        <taxon>Actinomycetes</taxon>
        <taxon>Kitasatosporales</taxon>
        <taxon>Streptomycetaceae</taxon>
        <taxon>Streptomyces</taxon>
        <taxon>Streptomyces phaeochromogenes group</taxon>
    </lineage>
</organism>
<dbReference type="Pfam" id="PF00111">
    <property type="entry name" value="Fer2"/>
    <property type="match status" value="1"/>
</dbReference>
<evidence type="ECO:0000256" key="1">
    <source>
        <dbReference type="ARBA" id="ARBA00001974"/>
    </source>
</evidence>
<feature type="transmembrane region" description="Helical" evidence="8">
    <location>
        <begin position="78"/>
        <end position="98"/>
    </location>
</feature>
<dbReference type="PROSITE" id="PS51384">
    <property type="entry name" value="FAD_FR"/>
    <property type="match status" value="1"/>
</dbReference>
<feature type="transmembrane region" description="Helical" evidence="8">
    <location>
        <begin position="21"/>
        <end position="41"/>
    </location>
</feature>
<evidence type="ECO:0000256" key="3">
    <source>
        <dbReference type="ARBA" id="ARBA00022714"/>
    </source>
</evidence>
<feature type="transmembrane region" description="Helical" evidence="8">
    <location>
        <begin position="129"/>
        <end position="156"/>
    </location>
</feature>
<gene>
    <name evidence="11" type="ORF">QF035_000150</name>
</gene>
<dbReference type="CDD" id="cd00207">
    <property type="entry name" value="fer2"/>
    <property type="match status" value="1"/>
</dbReference>
<sequence length="611" mass="65192">MPDHLPVQKRRPPMGSRGALITLYSYAVLALAAGLLPPLVAGALRFAEARTPVWIVCSAVSGGLALLLTFRPRPSRRAVLVPGWLLLALTTAQAFVIAELPALLGLYAVAPVLASLAGRLAGRPRKALLAVHVIAAGCWAGVALMMAAIGITTLASDDVEYIAGAYALMETFDVSLLGWLNFAATLSGIGLAVTSQWGVVRYYWVAAKLAISLVILFSAFSWIHGTLEEAVVEAERLAETGGSAAQLGSGPVVVASGFGFAFLLLVLATLLSLYKPGGRTRRGRRVLAAQRGTRSQEIPVTVTDVREVAQDTVALTLRPAGTERLPEWEPGAHVDLMLPSGRVRQYSLYGDPANPADADTYRIAVLREEHGRGGSAEVHQLAVGARIAIRGPRNNFPLVGAPAHLFIAGGIGIVPFLPMIRRLAEAGADWRLVHRGRSLRRMAFADALAQQYPGHVDLMPSDTRPRPDLDAILRGAPAQAAVYCCGPEGLIDAVRAAMPEALPHGTLRVERFAAGDRATGKADTPFEAELARSGRTVRVPVGRTLLSAIQEVDPTIDRSCEDGICGSCATRVLDGDPEHRDDVLQPDERDRRDIIYPCVSRARGDRIVLDA</sequence>
<dbReference type="InterPro" id="IPR039261">
    <property type="entry name" value="FNR_nucleotide-bd"/>
</dbReference>
<dbReference type="InterPro" id="IPR006058">
    <property type="entry name" value="2Fe2S_fd_BS"/>
</dbReference>
<evidence type="ECO:0000259" key="9">
    <source>
        <dbReference type="PROSITE" id="PS51085"/>
    </source>
</evidence>
<evidence type="ECO:0000313" key="12">
    <source>
        <dbReference type="Proteomes" id="UP001230328"/>
    </source>
</evidence>
<keyword evidence="2" id="KW-0285">Flavoprotein</keyword>
<dbReference type="PRINTS" id="PR00409">
    <property type="entry name" value="PHDIOXRDTASE"/>
</dbReference>
<evidence type="ECO:0000256" key="5">
    <source>
        <dbReference type="ARBA" id="ARBA00023002"/>
    </source>
</evidence>
<feature type="transmembrane region" description="Helical" evidence="8">
    <location>
        <begin position="104"/>
        <end position="122"/>
    </location>
</feature>
<reference evidence="11 12" key="1">
    <citation type="submission" date="2023-07" db="EMBL/GenBank/DDBJ databases">
        <title>Comparative genomics of wheat-associated soil bacteria to identify genetic determinants of phenazine resistance.</title>
        <authorList>
            <person name="Mouncey N."/>
        </authorList>
    </citation>
    <scope>NUCLEOTIDE SEQUENCE [LARGE SCALE GENOMIC DNA]</scope>
    <source>
        <strain evidence="11 12">V2I4</strain>
    </source>
</reference>